<evidence type="ECO:0000313" key="9">
    <source>
        <dbReference type="Proteomes" id="UP001530293"/>
    </source>
</evidence>
<dbReference type="AlphaFoldDB" id="A0ABD3MKL3"/>
<dbReference type="PROSITE" id="PS00715">
    <property type="entry name" value="SIGMA70_1"/>
    <property type="match status" value="1"/>
</dbReference>
<dbReference type="Pfam" id="PF04542">
    <property type="entry name" value="Sigma70_r2"/>
    <property type="match status" value="1"/>
</dbReference>
<sequence length="611" mass="67736">MIMSGSHSSIDIDMAAMSTMPQHLIGNLRSRSDLDDEATSIMPTPTRNIRRSTPATCTTMACIVLACTASIGHALSLSTVSSKSLVNQARMIRELKHGGVVDIVESPQQMQQGQQLLMGDLLMTKPLMDSAALSASLFDDFANSLESAIAKSNCGLSSSSSSSDKSLAEEYDRFMAEDAALSSMIYEHTKPGSLVDEIKQSMGADIAGVEDMEARLQREAAYRRRIREQQKEMRAQNVDEIEASRSVSKPSIKIMRRSKVAAAAVPSKQRRLLTKSSSFEKQPPSPLLTREQEYALAHTIQAGTRVHKLKAEYESTHSTPLTKKAWAQLANMSPNDLRKLISDYRTAKQELVSSNMGLVRAVVQSQYARKAYYRGVPMEELIQEGSLGLIRAAELFDPAKGLRFSTYATIWIKGVLSNTNSLDEVINLPNREKVVWNKIQQAMEDMANEDSKPSSSSGKNGKQQPSEEILAAKLGMDVSMVQQHLRRMNCVSKVLSLDYQYTSTTRSGFADNKQEMLQTGLQFGTDADLAERAQFKADILSGLVRNLTQKEVTLMRLRYGLEDGVEYTVKECAAKMGINRETTRKLQHSCLKKLREASNMESLQEYLLTVA</sequence>
<evidence type="ECO:0000256" key="1">
    <source>
        <dbReference type="ARBA" id="ARBA00007788"/>
    </source>
</evidence>
<accession>A0ABD3MKL3</accession>
<name>A0ABD3MKL3_9STRA</name>
<dbReference type="PANTHER" id="PTHR30603">
    <property type="entry name" value="RNA POLYMERASE SIGMA FACTOR RPO"/>
    <property type="match status" value="1"/>
</dbReference>
<dbReference type="PANTHER" id="PTHR30603:SF47">
    <property type="entry name" value="RNA POLYMERASE SIGMA FACTOR SIGD, CHLOROPLASTIC"/>
    <property type="match status" value="1"/>
</dbReference>
<dbReference type="InterPro" id="IPR007630">
    <property type="entry name" value="RNA_pol_sigma70_r4"/>
</dbReference>
<dbReference type="Proteomes" id="UP001530293">
    <property type="component" value="Unassembled WGS sequence"/>
</dbReference>
<keyword evidence="2" id="KW-0805">Transcription regulation</keyword>
<dbReference type="SUPFAM" id="SSF88946">
    <property type="entry name" value="Sigma2 domain of RNA polymerase sigma factors"/>
    <property type="match status" value="1"/>
</dbReference>
<feature type="domain" description="RNA polymerase sigma-70" evidence="7">
    <location>
        <begin position="380"/>
        <end position="393"/>
    </location>
</feature>
<dbReference type="Gene3D" id="1.20.140.160">
    <property type="match status" value="1"/>
</dbReference>
<comment type="caution">
    <text evidence="8">The sequence shown here is derived from an EMBL/GenBank/DDBJ whole genome shotgun (WGS) entry which is preliminary data.</text>
</comment>
<feature type="compositionally biased region" description="Low complexity" evidence="6">
    <location>
        <begin position="453"/>
        <end position="465"/>
    </location>
</feature>
<evidence type="ECO:0000256" key="2">
    <source>
        <dbReference type="ARBA" id="ARBA00023015"/>
    </source>
</evidence>
<proteinExistence type="inferred from homology"/>
<evidence type="ECO:0000256" key="6">
    <source>
        <dbReference type="SAM" id="MobiDB-lite"/>
    </source>
</evidence>
<gene>
    <name evidence="8" type="ORF">ACHAWU_005192</name>
</gene>
<organism evidence="8 9">
    <name type="scientific">Discostella pseudostelligera</name>
    <dbReference type="NCBI Taxonomy" id="259834"/>
    <lineage>
        <taxon>Eukaryota</taxon>
        <taxon>Sar</taxon>
        <taxon>Stramenopiles</taxon>
        <taxon>Ochrophyta</taxon>
        <taxon>Bacillariophyta</taxon>
        <taxon>Coscinodiscophyceae</taxon>
        <taxon>Thalassiosirophycidae</taxon>
        <taxon>Stephanodiscales</taxon>
        <taxon>Stephanodiscaceae</taxon>
        <taxon>Discostella</taxon>
    </lineage>
</organism>
<feature type="region of interest" description="Disordered" evidence="6">
    <location>
        <begin position="446"/>
        <end position="465"/>
    </location>
</feature>
<dbReference type="InterPro" id="IPR007627">
    <property type="entry name" value="RNA_pol_sigma70_r2"/>
</dbReference>
<comment type="similarity">
    <text evidence="1">Belongs to the sigma-70 factor family.</text>
</comment>
<evidence type="ECO:0000259" key="7">
    <source>
        <dbReference type="PROSITE" id="PS00715"/>
    </source>
</evidence>
<dbReference type="Pfam" id="PF04545">
    <property type="entry name" value="Sigma70_r4"/>
    <property type="match status" value="1"/>
</dbReference>
<dbReference type="InterPro" id="IPR000943">
    <property type="entry name" value="RNA_pol_sigma70"/>
</dbReference>
<dbReference type="InterPro" id="IPR014284">
    <property type="entry name" value="RNA_pol_sigma-70_dom"/>
</dbReference>
<evidence type="ECO:0000313" key="8">
    <source>
        <dbReference type="EMBL" id="KAL3761055.1"/>
    </source>
</evidence>
<dbReference type="SUPFAM" id="SSF88659">
    <property type="entry name" value="Sigma3 and sigma4 domains of RNA polymerase sigma factors"/>
    <property type="match status" value="1"/>
</dbReference>
<dbReference type="EMBL" id="JALLBG020000161">
    <property type="protein sequence ID" value="KAL3761055.1"/>
    <property type="molecule type" value="Genomic_DNA"/>
</dbReference>
<keyword evidence="9" id="KW-1185">Reference proteome</keyword>
<dbReference type="InterPro" id="IPR013325">
    <property type="entry name" value="RNA_pol_sigma_r2"/>
</dbReference>
<reference evidence="8 9" key="1">
    <citation type="submission" date="2024-10" db="EMBL/GenBank/DDBJ databases">
        <title>Updated reference genomes for cyclostephanoid diatoms.</title>
        <authorList>
            <person name="Roberts W.R."/>
            <person name="Alverson A.J."/>
        </authorList>
    </citation>
    <scope>NUCLEOTIDE SEQUENCE [LARGE SCALE GENOMIC DNA]</scope>
    <source>
        <strain evidence="8 9">AJA232-27</strain>
    </source>
</reference>
<keyword evidence="3" id="KW-0731">Sigma factor</keyword>
<dbReference type="InterPro" id="IPR050239">
    <property type="entry name" value="Sigma-70_RNA_pol_init_factors"/>
</dbReference>
<evidence type="ECO:0000256" key="5">
    <source>
        <dbReference type="ARBA" id="ARBA00023163"/>
    </source>
</evidence>
<keyword evidence="5" id="KW-0804">Transcription</keyword>
<dbReference type="InterPro" id="IPR013324">
    <property type="entry name" value="RNA_pol_sigma_r3/r4-like"/>
</dbReference>
<keyword evidence="4" id="KW-0238">DNA-binding</keyword>
<dbReference type="GO" id="GO:0003677">
    <property type="term" value="F:DNA binding"/>
    <property type="evidence" value="ECO:0007669"/>
    <property type="project" value="UniProtKB-KW"/>
</dbReference>
<protein>
    <recommendedName>
        <fullName evidence="7">RNA polymerase sigma-70 domain-containing protein</fullName>
    </recommendedName>
</protein>
<dbReference type="Gene3D" id="1.20.120.1810">
    <property type="match status" value="1"/>
</dbReference>
<evidence type="ECO:0000256" key="4">
    <source>
        <dbReference type="ARBA" id="ARBA00023125"/>
    </source>
</evidence>
<evidence type="ECO:0000256" key="3">
    <source>
        <dbReference type="ARBA" id="ARBA00023082"/>
    </source>
</evidence>
<dbReference type="GO" id="GO:0016987">
    <property type="term" value="F:sigma factor activity"/>
    <property type="evidence" value="ECO:0007669"/>
    <property type="project" value="UniProtKB-KW"/>
</dbReference>
<dbReference type="NCBIfam" id="TIGR02937">
    <property type="entry name" value="sigma70-ECF"/>
    <property type="match status" value="1"/>
</dbReference>
<dbReference type="PRINTS" id="PR00046">
    <property type="entry name" value="SIGMA70FCT"/>
</dbReference>